<dbReference type="SMART" id="SM00343">
    <property type="entry name" value="ZnF_C2HC"/>
    <property type="match status" value="3"/>
</dbReference>
<dbReference type="SUPFAM" id="SSF51206">
    <property type="entry name" value="cAMP-binding domain-like"/>
    <property type="match status" value="3"/>
</dbReference>
<feature type="transmembrane region" description="Helical" evidence="10">
    <location>
        <begin position="1168"/>
        <end position="1188"/>
    </location>
</feature>
<name>W7XC42_TETTS</name>
<keyword evidence="4 10" id="KW-1133">Transmembrane helix</keyword>
<dbReference type="InParanoid" id="W7XC42"/>
<feature type="transmembrane region" description="Helical" evidence="10">
    <location>
        <begin position="1086"/>
        <end position="1104"/>
    </location>
</feature>
<dbReference type="Gene3D" id="2.60.120.10">
    <property type="entry name" value="Jelly Rolls"/>
    <property type="match status" value="3"/>
</dbReference>
<dbReference type="SMART" id="SM00100">
    <property type="entry name" value="cNMP"/>
    <property type="match status" value="3"/>
</dbReference>
<feature type="compositionally biased region" description="Basic residues" evidence="9">
    <location>
        <begin position="3111"/>
        <end position="3126"/>
    </location>
</feature>
<dbReference type="Pfam" id="PF07885">
    <property type="entry name" value="Ion_trans_2"/>
    <property type="match status" value="1"/>
</dbReference>
<feature type="domain" description="Cyclic nucleotide-binding" evidence="11">
    <location>
        <begin position="2492"/>
        <end position="2584"/>
    </location>
</feature>
<dbReference type="GO" id="GO:0003676">
    <property type="term" value="F:nucleic acid binding"/>
    <property type="evidence" value="ECO:0007669"/>
    <property type="project" value="InterPro"/>
</dbReference>
<dbReference type="GO" id="GO:0035725">
    <property type="term" value="P:sodium ion transmembrane transport"/>
    <property type="evidence" value="ECO:0007669"/>
    <property type="project" value="TreeGrafter"/>
</dbReference>
<dbReference type="Gene3D" id="1.10.287.70">
    <property type="match status" value="3"/>
</dbReference>
<protein>
    <submittedName>
        <fullName evidence="13">Cation channel family protein</fullName>
    </submittedName>
</protein>
<feature type="coiled-coil region" evidence="8">
    <location>
        <begin position="996"/>
        <end position="1031"/>
    </location>
</feature>
<dbReference type="Gene3D" id="1.10.287.630">
    <property type="entry name" value="Helix hairpin bin"/>
    <property type="match status" value="3"/>
</dbReference>
<evidence type="ECO:0000256" key="3">
    <source>
        <dbReference type="ARBA" id="ARBA00022692"/>
    </source>
</evidence>
<dbReference type="GO" id="GO:0008270">
    <property type="term" value="F:zinc ion binding"/>
    <property type="evidence" value="ECO:0007669"/>
    <property type="project" value="UniProtKB-KW"/>
</dbReference>
<evidence type="ECO:0000256" key="4">
    <source>
        <dbReference type="ARBA" id="ARBA00022989"/>
    </source>
</evidence>
<feature type="domain" description="Cyclic nucleotide-binding" evidence="11">
    <location>
        <begin position="199"/>
        <end position="291"/>
    </location>
</feature>
<dbReference type="PANTHER" id="PTHR45689">
    <property type="entry name" value="I[[H]] CHANNEL, ISOFORM E"/>
    <property type="match status" value="1"/>
</dbReference>
<dbReference type="PANTHER" id="PTHR45689:SF5">
    <property type="entry name" value="I[[H]] CHANNEL, ISOFORM E"/>
    <property type="match status" value="1"/>
</dbReference>
<feature type="compositionally biased region" description="Basic and acidic residues" evidence="9">
    <location>
        <begin position="3098"/>
        <end position="3110"/>
    </location>
</feature>
<feature type="region of interest" description="Disordered" evidence="9">
    <location>
        <begin position="2965"/>
        <end position="3014"/>
    </location>
</feature>
<dbReference type="CDD" id="cd00038">
    <property type="entry name" value="CAP_ED"/>
    <property type="match status" value="3"/>
</dbReference>
<evidence type="ECO:0000256" key="8">
    <source>
        <dbReference type="SAM" id="Coils"/>
    </source>
</evidence>
<feature type="transmembrane region" description="Helical" evidence="10">
    <location>
        <begin position="2373"/>
        <end position="2392"/>
    </location>
</feature>
<feature type="transmembrane region" description="Helical" evidence="10">
    <location>
        <begin position="2346"/>
        <end position="2366"/>
    </location>
</feature>
<dbReference type="InterPro" id="IPR018490">
    <property type="entry name" value="cNMP-bd_dom_sf"/>
</dbReference>
<feature type="transmembrane region" description="Helical" evidence="10">
    <location>
        <begin position="2195"/>
        <end position="2218"/>
    </location>
</feature>
<feature type="region of interest" description="Disordered" evidence="9">
    <location>
        <begin position="749"/>
        <end position="774"/>
    </location>
</feature>
<accession>W7XC42</accession>
<feature type="transmembrane region" description="Helical" evidence="10">
    <location>
        <begin position="1195"/>
        <end position="1214"/>
    </location>
</feature>
<keyword evidence="3 10" id="KW-0812">Transmembrane</keyword>
<feature type="domain" description="CCHC-type" evidence="12">
    <location>
        <begin position="324"/>
        <end position="340"/>
    </location>
</feature>
<feature type="domain" description="Cyclic nucleotide-binding" evidence="11">
    <location>
        <begin position="1314"/>
        <end position="1406"/>
    </location>
</feature>
<dbReference type="InterPro" id="IPR014710">
    <property type="entry name" value="RmlC-like_jellyroll"/>
</dbReference>
<feature type="transmembrane region" description="Helical" evidence="10">
    <location>
        <begin position="2303"/>
        <end position="2326"/>
    </location>
</feature>
<keyword evidence="7" id="KW-0862">Zinc</keyword>
<dbReference type="GeneID" id="24440597"/>
<dbReference type="GO" id="GO:0003254">
    <property type="term" value="P:regulation of membrane depolarization"/>
    <property type="evidence" value="ECO:0007669"/>
    <property type="project" value="TreeGrafter"/>
</dbReference>
<keyword evidence="2" id="KW-0813">Transport</keyword>
<feature type="region of interest" description="Disordered" evidence="9">
    <location>
        <begin position="3093"/>
        <end position="3126"/>
    </location>
</feature>
<gene>
    <name evidence="13" type="ORF">TTHERM_000770911</name>
</gene>
<dbReference type="PROSITE" id="PS50042">
    <property type="entry name" value="CNMP_BINDING_3"/>
    <property type="match status" value="3"/>
</dbReference>
<dbReference type="InterPro" id="IPR000595">
    <property type="entry name" value="cNMP-bd_dom"/>
</dbReference>
<dbReference type="eggNOG" id="KOG0498">
    <property type="taxonomic scope" value="Eukaryota"/>
</dbReference>
<dbReference type="Proteomes" id="UP000009168">
    <property type="component" value="Unassembled WGS sequence"/>
</dbReference>
<dbReference type="InterPro" id="IPR005821">
    <property type="entry name" value="Ion_trans_dom"/>
</dbReference>
<proteinExistence type="predicted"/>
<sequence>MKNIVDLVKLVFIIACVCHVFCLFWHGLAIYEINQGCNTTWLQYRGIQDADVFTRYVQSFYYLSVTMITVGYGDITPQTTYEILFTTITMFVTGFFYAFSLNRIGSIIENIEMKDKSYKESMQVIHRLMREESVSQTLRVQISNYLQYLYKESNEVCKQQEKEIINKLSKQLKYGLIQDVQGKYLKEIEFIDKLESKSKIVEIMEECLFSPGEYIFQQGDLDDSALYYIVKGSVKITYEYQDRNQTQNLVIAQLHKSQYFGDMQFIQGSVRILTAQASDFCRTYKIPRDKFFNCIKQSEQDFENFQMLREAYIFKQNQKLFNIKCYTCNKTDHFSLKCPKTHLTLSIQTLIQKENKTNPHLERQNFKRRQQKYNSLTFHFDTIDAIFEFLDKEDNFQDLQHLEDQLNYSQDEAYLEQQMLELEALEQMAYVSHEQNKININNQIISEVDQDQEQENQQNQIISQELINQEIEKIQPTYNQNKQKKYSLITNRQRNLSLDKIQPHSGLVEFQYKLQNGEEQEISSFEQNSSLSNFTQRSIKKFIQQNSLKSQNEEIKNIESQIQNSHQNSQLSFQNNDKINQSQVYDEGKAKKPMLSNRFFQGNKIISQNLESKELKNDKSQQDAVNLINKVTTYQNKNAQHLFKKKSQSLNNLNNLDVENKEELIQREKQKTIQFQSGLNKQIQENNDQKIGNFKDVFQQQIMRSQSFDESSLNHLSYQLANQTNSQMVKNSSNDQKNTHPFMLDIKNQQVQKQQDEKFKSNNSTISNLDQSKQNLNYTSQSTIKSVSNGQNVSKNELGCNKQVVQKQQYLNRRQSKKVTLIRQMQSVTQNQIQNLISQNNQGLNMFSQIAQQMNNSPLIAKRRSNAYNKTFYKLYPQEQNINKNQNSLVFESLENSKLLPEILKNRSSLLQEINSKDILRKQLHQAVAQMIDFSSINNESTLIYHMKSIKLNEQDHLDLLKLNNKQGESVQECTNDDLKSEIQQFFFTNNNDQQFEEFSQQNQQIENSYTQNQQENIEEFKQNMENNDNLYEKNGQRVVEKGNVIFDRKKAAIKYLKKNFIMDQIALLPLFMFLLDIKLEGIYSWAIYFQILMKLFVLSDIFDRLTYYLNYQKNMKNIVDLVKLVFIIGCVCHVFCLFWHGLAIYEINQGSNTTWLQQRGIQDADVFTRYVQSFYYLSVTMITVGYGDITPQTTYEILFTTITMFVTGFFYAFSLNRIGSIIENIEMKDKSYKESMQVIHRLMREENVSQTLRVQISNYLQYLYKESNEVCKQQEKEIIDKLSKQLKYGLIQDVQGKYLKDIEFIDKLESKSKIVEIMEECLFSPGEYIFQQGDLDDSALYYIVKGSVKITYEYQDRNQSQNLVIAQLHKSQYFGDMQLIQGSVRILTAQASEFCRTYKISRDKFFNCIKQSEQDFENFQMLREAYIFKQNQKLFNIKCYTCSKTDHVSLKCPKTHLTLSIQTLIQKENKTNPHLKRQIFERRKQKYNSLTFNFDIIEAIFEFLDKEDNFQDLQNLEDQIHYSQDEAYLEQQILELEALEQIAQEQNKIIKTNQIISEVDQDQEQENQQNQIISQDLMNTEIEKMQPAYYQNKQRIQSLNNRSRHLSLDKIQPHSGLVEFQYVLQNGDEQETSGFEQNSSLSSFTQRSLKKFKQQSSLKSQNEEIKNIESQIQNSHQNSQLSYQNNDKKCQSQVYDEGKAKKPMISNRFFQENKIISQNQESKELKNNKSQQDVVNLINKVKIYQNKNAYHFFKKKSQSLYNLDVEKKEELIQRDKQKTIHNQSRLNKQIQESNDQKIGNFNDVFQQQIMRSQSFDETSLNHLEQLKHLTTSQMLKISLNDLKNTPPFLFDIKNEQVPTLKDEKFKSSNSTISNLDQSKQNLNYTSQSTIKSVSNGQNVSKNELGCSKQVVQKQQHLNRRQSKKVTLIRQMQSVTQNQIQNLISQNNQNQNMFSQIAQQMNNSPLIAKRRSNVQNKNVYKLYPQESNINKNQNSLIFESENSKLLPEILKNRSSLLLEINNKDILRKQLHQVENIITQEENGFNIHMNSVQFNKQDHQDLIYLSMKQSETVKEQTHDDLKTENQHNFYTNLNDQQYFNTDQEINDDQSSQFQQMSVIEKNMYGLDQSSQIERKDESKIQITKIPNDIQCQGSKLSRISIELDQKQIKSKFELQRSQYEGKSKKQIKNPKKLIRAINLLTVFVVFVLDILFTFNTGVVEKGNVIFDRKKAAITYLKKNFIMDQIALLPLFMFILDIKLQGLYSWAIYFQILMKLFVLSDIFNRLTYYLNYQKNMKNIVDLVKLVFIIACVCHVFCLFWHGLAIYEIKQGCNNTWLQVRGIQDANVFTRYVQSFYFLSVTMITVGYGDITPQTTYEILLTTITMFVTGFFYAFSLNRIGSIIENIEMKDKSYKESMQVIHRLMREENVSQTLRVQISNYLQYLYKESNEVGKQQEKEIINKLSKQLQYGLIQDVQGKYLKEIEFIDKLESKSKIVEIMEECLFSPGEYIFQQGDQDDSALYYIVKGSVKITYEYQDRNQTQNLVIAQLHKSQYFGDMQFIQGNSRILTAQASDFCRTYKIPRDKFFNCIKQSEQDFENFQMLREAYIFKQNQKLFKIKCYTCNKTDHFSIKCPKTHLTLSKQTLIQKENKSIPHLERKCIQRRQQKYNSLSLNLETIETIFQFLEKDENIQDLQQIEEQMNLSQDEAYLEQQIIELQQLEYNEQLAEEQKNYEINNERIIEVGQDEEQDNDDKSQQKNNFGNNKKNIQIQIYQNDQQTNQEDDTGSLDDVKSVQSNFSIKGIINQFQKNKQKKLSFEKQSRGSFLEHLNQQYNLIEQQFQSTDQNSSISNLTQKSFSKLKQLNPSTKNINEESENQVSVSNQSNDSQQLLSDYKKKQKNLKPVSYNEIKSQQNLLKMQLIYENREKNNSAHSSKDPFCRIPNKQQQEVIFKSQQSAMEQKKSIFKRKSQSLTNLQDDSDSDQEQIEQNSQNRNTLTPNYQTKRKQSQAQKKNSIRNSISQQFIRSQSCDESSFNKILFQLEQKKQSVLKNIPSIRETANTQEEIQNSNNNTSISNINVSKQNINYNSQSTIKSITNYEPSKETSSKQDLKRRQSKKMTHLRQQKQQKRVSQLIHPILQQTQLNHNQNIAQKVQNKHLNQVNQQCLIQQNQEQIQNLIRKRQSLAQIQFQNQQICNNQNQMTYSQILQQMNSSPYIVKRRSNTYAKNMMAINQQELSKNKNQNSMIIENLESSKLLPEIIKNRSSLQYEINNKENTKKISQLPLKMDINKYIQYNSNDNNHLSQVYMNSHQHNHFAIQENEIQASLQDSSYIMLQIFDKANIFRFYYPNYNINQVIENLNSKESQQHKKKTFKKQATRRFLQTKRTLNYINVNNKINERLFRTNISKDLDYNKSKF</sequence>
<dbReference type="InterPro" id="IPR051413">
    <property type="entry name" value="K/Na_HCN_channel"/>
</dbReference>
<dbReference type="PROSITE" id="PS50158">
    <property type="entry name" value="ZF_CCHC"/>
    <property type="match status" value="1"/>
</dbReference>
<feature type="transmembrane region" description="Helical" evidence="10">
    <location>
        <begin position="83"/>
        <end position="104"/>
    </location>
</feature>
<evidence type="ECO:0000256" key="10">
    <source>
        <dbReference type="SAM" id="Phobius"/>
    </source>
</evidence>
<dbReference type="SUPFAM" id="SSF81324">
    <property type="entry name" value="Voltage-gated potassium channels"/>
    <property type="match status" value="3"/>
</dbReference>
<organism evidence="13 14">
    <name type="scientific">Tetrahymena thermophila (strain SB210)</name>
    <dbReference type="NCBI Taxonomy" id="312017"/>
    <lineage>
        <taxon>Eukaryota</taxon>
        <taxon>Sar</taxon>
        <taxon>Alveolata</taxon>
        <taxon>Ciliophora</taxon>
        <taxon>Intramacronucleata</taxon>
        <taxon>Oligohymenophorea</taxon>
        <taxon>Hymenostomatida</taxon>
        <taxon>Tetrahymenina</taxon>
        <taxon>Tetrahymenidae</taxon>
        <taxon>Tetrahymena</taxon>
    </lineage>
</organism>
<comment type="subcellular location">
    <subcellularLocation>
        <location evidence="1">Membrane</location>
        <topology evidence="1">Multi-pass membrane protein</topology>
    </subcellularLocation>
</comment>
<feature type="transmembrane region" description="Helical" evidence="10">
    <location>
        <begin position="2239"/>
        <end position="2258"/>
    </location>
</feature>
<evidence type="ECO:0000256" key="2">
    <source>
        <dbReference type="ARBA" id="ARBA00022448"/>
    </source>
</evidence>
<keyword evidence="8" id="KW-0175">Coiled coil</keyword>
<dbReference type="GO" id="GO:0005249">
    <property type="term" value="F:voltage-gated potassium channel activity"/>
    <property type="evidence" value="ECO:0007669"/>
    <property type="project" value="TreeGrafter"/>
</dbReference>
<reference evidence="14" key="1">
    <citation type="journal article" date="2006" name="PLoS Biol.">
        <title>Macronuclear genome sequence of the ciliate Tetrahymena thermophila, a model eukaryote.</title>
        <authorList>
            <person name="Eisen J.A."/>
            <person name="Coyne R.S."/>
            <person name="Wu M."/>
            <person name="Wu D."/>
            <person name="Thiagarajan M."/>
            <person name="Wortman J.R."/>
            <person name="Badger J.H."/>
            <person name="Ren Q."/>
            <person name="Amedeo P."/>
            <person name="Jones K.M."/>
            <person name="Tallon L.J."/>
            <person name="Delcher A.L."/>
            <person name="Salzberg S.L."/>
            <person name="Silva J.C."/>
            <person name="Haas B.J."/>
            <person name="Majoros W.H."/>
            <person name="Farzad M."/>
            <person name="Carlton J.M."/>
            <person name="Smith R.K. Jr."/>
            <person name="Garg J."/>
            <person name="Pearlman R.E."/>
            <person name="Karrer K.M."/>
            <person name="Sun L."/>
            <person name="Manning G."/>
            <person name="Elde N.C."/>
            <person name="Turkewitz A.P."/>
            <person name="Asai D.J."/>
            <person name="Wilkes D.E."/>
            <person name="Wang Y."/>
            <person name="Cai H."/>
            <person name="Collins K."/>
            <person name="Stewart B.A."/>
            <person name="Lee S.R."/>
            <person name="Wilamowska K."/>
            <person name="Weinberg Z."/>
            <person name="Ruzzo W.L."/>
            <person name="Wloga D."/>
            <person name="Gaertig J."/>
            <person name="Frankel J."/>
            <person name="Tsao C.-C."/>
            <person name="Gorovsky M.A."/>
            <person name="Keeling P.J."/>
            <person name="Waller R.F."/>
            <person name="Patron N.J."/>
            <person name="Cherry J.M."/>
            <person name="Stover N.A."/>
            <person name="Krieger C.J."/>
            <person name="del Toro C."/>
            <person name="Ryder H.F."/>
            <person name="Williamson S.C."/>
            <person name="Barbeau R.A."/>
            <person name="Hamilton E.P."/>
            <person name="Orias E."/>
        </authorList>
    </citation>
    <scope>NUCLEOTIDE SEQUENCE [LARGE SCALE GENOMIC DNA]</scope>
    <source>
        <strain evidence="14">SB210</strain>
    </source>
</reference>
<keyword evidence="6 10" id="KW-0472">Membrane</keyword>
<evidence type="ECO:0000256" key="5">
    <source>
        <dbReference type="ARBA" id="ARBA00023065"/>
    </source>
</evidence>
<dbReference type="KEGG" id="tet:TTHERM_000770911"/>
<evidence type="ECO:0000256" key="7">
    <source>
        <dbReference type="PROSITE-ProRule" id="PRU00047"/>
    </source>
</evidence>
<feature type="transmembrane region" description="Helical" evidence="10">
    <location>
        <begin position="2264"/>
        <end position="2282"/>
    </location>
</feature>
<evidence type="ECO:0000259" key="12">
    <source>
        <dbReference type="PROSITE" id="PS50158"/>
    </source>
</evidence>
<evidence type="ECO:0000313" key="14">
    <source>
        <dbReference type="Proteomes" id="UP000009168"/>
    </source>
</evidence>
<dbReference type="OrthoDB" id="292483at2759"/>
<evidence type="ECO:0000256" key="6">
    <source>
        <dbReference type="ARBA" id="ARBA00023136"/>
    </source>
</evidence>
<keyword evidence="14" id="KW-1185">Reference proteome</keyword>
<feature type="compositionally biased region" description="Polar residues" evidence="9">
    <location>
        <begin position="761"/>
        <end position="774"/>
    </location>
</feature>
<feature type="transmembrane region" description="Helical" evidence="10">
    <location>
        <begin position="7"/>
        <end position="26"/>
    </location>
</feature>
<evidence type="ECO:0000259" key="11">
    <source>
        <dbReference type="PROSITE" id="PS50042"/>
    </source>
</evidence>
<dbReference type="InterPro" id="IPR013099">
    <property type="entry name" value="K_chnl_dom"/>
</dbReference>
<dbReference type="InterPro" id="IPR001878">
    <property type="entry name" value="Znf_CCHC"/>
</dbReference>
<keyword evidence="7" id="KW-0863">Zinc-finger</keyword>
<dbReference type="Pfam" id="PF00520">
    <property type="entry name" value="Ion_trans"/>
    <property type="match status" value="2"/>
</dbReference>
<feature type="compositionally biased region" description="Polar residues" evidence="9">
    <location>
        <begin position="2991"/>
        <end position="3014"/>
    </location>
</feature>
<dbReference type="Pfam" id="PF00027">
    <property type="entry name" value="cNMP_binding"/>
    <property type="match status" value="3"/>
</dbReference>
<evidence type="ECO:0000256" key="1">
    <source>
        <dbReference type="ARBA" id="ARBA00004141"/>
    </source>
</evidence>
<feature type="region of interest" description="Disordered" evidence="9">
    <location>
        <begin position="2740"/>
        <end position="2763"/>
    </location>
</feature>
<feature type="transmembrane region" description="Helical" evidence="10">
    <location>
        <begin position="1125"/>
        <end position="1148"/>
    </location>
</feature>
<keyword evidence="5" id="KW-0406">Ion transport</keyword>
<dbReference type="GO" id="GO:0098855">
    <property type="term" value="C:HCN channel complex"/>
    <property type="evidence" value="ECO:0007669"/>
    <property type="project" value="TreeGrafter"/>
</dbReference>
<dbReference type="EMBL" id="GG662723">
    <property type="protein sequence ID" value="EWS74947.1"/>
    <property type="molecule type" value="Genomic_DNA"/>
</dbReference>
<keyword evidence="7" id="KW-0479">Metal-binding</keyword>
<dbReference type="RefSeq" id="XP_012652536.1">
    <property type="nucleotide sequence ID" value="XM_012797082.1"/>
</dbReference>
<evidence type="ECO:0000256" key="9">
    <source>
        <dbReference type="SAM" id="MobiDB-lite"/>
    </source>
</evidence>
<evidence type="ECO:0000313" key="13">
    <source>
        <dbReference type="EMBL" id="EWS74947.1"/>
    </source>
</evidence>